<dbReference type="GO" id="GO:0009279">
    <property type="term" value="C:cell outer membrane"/>
    <property type="evidence" value="ECO:0007669"/>
    <property type="project" value="UniProtKB-SubCell"/>
</dbReference>
<dbReference type="EMBL" id="PDUD01000061">
    <property type="protein sequence ID" value="PHN01181.1"/>
    <property type="molecule type" value="Genomic_DNA"/>
</dbReference>
<keyword evidence="8" id="KW-0732">Signal</keyword>
<dbReference type="Pfam" id="PF02321">
    <property type="entry name" value="OEP"/>
    <property type="match status" value="2"/>
</dbReference>
<dbReference type="GO" id="GO:1990281">
    <property type="term" value="C:efflux pump complex"/>
    <property type="evidence" value="ECO:0007669"/>
    <property type="project" value="TreeGrafter"/>
</dbReference>
<evidence type="ECO:0000313" key="10">
    <source>
        <dbReference type="Proteomes" id="UP000223913"/>
    </source>
</evidence>
<evidence type="ECO:0000313" key="9">
    <source>
        <dbReference type="EMBL" id="PHN01181.1"/>
    </source>
</evidence>
<keyword evidence="4" id="KW-1134">Transmembrane beta strand</keyword>
<evidence type="ECO:0000256" key="8">
    <source>
        <dbReference type="SAM" id="SignalP"/>
    </source>
</evidence>
<evidence type="ECO:0000256" key="4">
    <source>
        <dbReference type="ARBA" id="ARBA00022452"/>
    </source>
</evidence>
<dbReference type="SUPFAM" id="SSF56954">
    <property type="entry name" value="Outer membrane efflux proteins (OEP)"/>
    <property type="match status" value="1"/>
</dbReference>
<keyword evidence="10" id="KW-1185">Reference proteome</keyword>
<dbReference type="RefSeq" id="WP_099155441.1">
    <property type="nucleotide sequence ID" value="NZ_PDUD01000061.1"/>
</dbReference>
<dbReference type="Proteomes" id="UP000223913">
    <property type="component" value="Unassembled WGS sequence"/>
</dbReference>
<dbReference type="GO" id="GO:0015562">
    <property type="term" value="F:efflux transmembrane transporter activity"/>
    <property type="evidence" value="ECO:0007669"/>
    <property type="project" value="InterPro"/>
</dbReference>
<gene>
    <name evidence="9" type="ORF">CRP01_38555</name>
</gene>
<accession>A0A2D0MY21</accession>
<evidence type="ECO:0000256" key="7">
    <source>
        <dbReference type="ARBA" id="ARBA00023237"/>
    </source>
</evidence>
<reference evidence="9 10" key="1">
    <citation type="submission" date="2017-10" db="EMBL/GenBank/DDBJ databases">
        <title>The draft genome sequence of Lewinella nigricans NBRC 102662.</title>
        <authorList>
            <person name="Wang K."/>
        </authorList>
    </citation>
    <scope>NUCLEOTIDE SEQUENCE [LARGE SCALE GENOMIC DNA]</scope>
    <source>
        <strain evidence="9 10">NBRC 102662</strain>
    </source>
</reference>
<dbReference type="GO" id="GO:0015288">
    <property type="term" value="F:porin activity"/>
    <property type="evidence" value="ECO:0007669"/>
    <property type="project" value="TreeGrafter"/>
</dbReference>
<organism evidence="9 10">
    <name type="scientific">Flavilitoribacter nigricans (strain ATCC 23147 / DSM 23189 / NBRC 102662 / NCIMB 1420 / SS-2)</name>
    <name type="common">Lewinella nigricans</name>
    <dbReference type="NCBI Taxonomy" id="1122177"/>
    <lineage>
        <taxon>Bacteria</taxon>
        <taxon>Pseudomonadati</taxon>
        <taxon>Bacteroidota</taxon>
        <taxon>Saprospiria</taxon>
        <taxon>Saprospirales</taxon>
        <taxon>Lewinellaceae</taxon>
        <taxon>Flavilitoribacter</taxon>
    </lineage>
</organism>
<feature type="chain" id="PRO_5013311095" description="TolC family protein" evidence="8">
    <location>
        <begin position="20"/>
        <end position="494"/>
    </location>
</feature>
<dbReference type="InterPro" id="IPR003423">
    <property type="entry name" value="OMP_efflux"/>
</dbReference>
<keyword evidence="6" id="KW-0472">Membrane</keyword>
<keyword evidence="7" id="KW-0998">Cell outer membrane</keyword>
<keyword evidence="3" id="KW-0813">Transport</keyword>
<proteinExistence type="inferred from homology"/>
<name>A0A2D0MY21_FLAN2</name>
<evidence type="ECO:0000256" key="1">
    <source>
        <dbReference type="ARBA" id="ARBA00004442"/>
    </source>
</evidence>
<evidence type="ECO:0000256" key="6">
    <source>
        <dbReference type="ARBA" id="ARBA00023136"/>
    </source>
</evidence>
<evidence type="ECO:0000256" key="5">
    <source>
        <dbReference type="ARBA" id="ARBA00022692"/>
    </source>
</evidence>
<comment type="similarity">
    <text evidence="2">Belongs to the outer membrane factor (OMF) (TC 1.B.17) family.</text>
</comment>
<protein>
    <recommendedName>
        <fullName evidence="11">TolC family protein</fullName>
    </recommendedName>
</protein>
<dbReference type="PANTHER" id="PTHR30026:SF20">
    <property type="entry name" value="OUTER MEMBRANE PROTEIN TOLC"/>
    <property type="match status" value="1"/>
</dbReference>
<evidence type="ECO:0000256" key="2">
    <source>
        <dbReference type="ARBA" id="ARBA00007613"/>
    </source>
</evidence>
<evidence type="ECO:0008006" key="11">
    <source>
        <dbReference type="Google" id="ProtNLM"/>
    </source>
</evidence>
<dbReference type="OrthoDB" id="940457at2"/>
<dbReference type="Gene3D" id="1.20.1600.10">
    <property type="entry name" value="Outer membrane efflux proteins (OEP)"/>
    <property type="match status" value="1"/>
</dbReference>
<comment type="caution">
    <text evidence="9">The sequence shown here is derived from an EMBL/GenBank/DDBJ whole genome shotgun (WGS) entry which is preliminary data.</text>
</comment>
<dbReference type="PANTHER" id="PTHR30026">
    <property type="entry name" value="OUTER MEMBRANE PROTEIN TOLC"/>
    <property type="match status" value="1"/>
</dbReference>
<dbReference type="InterPro" id="IPR051906">
    <property type="entry name" value="TolC-like"/>
</dbReference>
<evidence type="ECO:0000256" key="3">
    <source>
        <dbReference type="ARBA" id="ARBA00022448"/>
    </source>
</evidence>
<dbReference type="AlphaFoldDB" id="A0A2D0MY21"/>
<feature type="signal peptide" evidence="8">
    <location>
        <begin position="1"/>
        <end position="19"/>
    </location>
</feature>
<comment type="subcellular location">
    <subcellularLocation>
        <location evidence="1">Cell outer membrane</location>
    </subcellularLocation>
</comment>
<sequence length="494" mass="55861">MKYYCIALLLMLGTTVSLAQRDTLRLSLDETILLAQKDAPDVQITQTAFNNDYWRYKSFQANYRPLINLDATIPLLNRTIEAITLPNGNDAFISRSLMRNSLDLSVSQGITLTGGRIFVSTGLERLDIFKTSTNDGLINYLSNPIRIGFSQPVFGFNALRWDKIIEPMSYEESRREYSEGMEEVALNSAALFFDVLIAQLNYEAAIRDKANADTLYAISKGRYEVGRIAEVELLQIELNAMRADADLGSSQLAQQTATERLRNFLGIREAIAFDLITPDEIPNFLIDAQEALDYALRNRSDVIQLDRQLQQASMEVAQAKAQRGFSANIFGSFGLSQTGKSLSDAFTDPLDQEFFQIGLSVPIADWGKSKAVMEIARSNEELTRLQVSQERVNFERDILVKVQQFDQVRSQVQLAQRTYEVAQKRLSITRERYKIGNILVTDLNLAIQEEASARRGYVSALQAFWLAYYELRRLTLHDFATGTSLTKNPENSLR</sequence>
<keyword evidence="5" id="KW-0812">Transmembrane</keyword>